<accession>A0ABD2ZT58</accession>
<dbReference type="Gene3D" id="2.160.20.10">
    <property type="entry name" value="Single-stranded right-handed beta-helix, Pectin lyase-like"/>
    <property type="match status" value="1"/>
</dbReference>
<gene>
    <name evidence="14" type="ORF">ACH5RR_019506</name>
</gene>
<name>A0ABD2ZT58_9GENT</name>
<evidence type="ECO:0000256" key="4">
    <source>
        <dbReference type="ARBA" id="ARBA00013229"/>
    </source>
</evidence>
<evidence type="ECO:0000256" key="9">
    <source>
        <dbReference type="ARBA" id="ARBA00023085"/>
    </source>
</evidence>
<dbReference type="Proteomes" id="UP001630127">
    <property type="component" value="Unassembled WGS sequence"/>
</dbReference>
<keyword evidence="5" id="KW-0134">Cell wall</keyword>
<dbReference type="InterPro" id="IPR012334">
    <property type="entry name" value="Pectin_lyas_fold"/>
</dbReference>
<feature type="domain" description="Pectinesterase catalytic" evidence="13">
    <location>
        <begin position="66"/>
        <end position="351"/>
    </location>
</feature>
<comment type="caution">
    <text evidence="14">The sequence shown here is derived from an EMBL/GenBank/DDBJ whole genome shotgun (WGS) entry which is preliminary data.</text>
</comment>
<feature type="chain" id="PRO_5044533514" description="Pectinesterase" evidence="12">
    <location>
        <begin position="22"/>
        <end position="362"/>
    </location>
</feature>
<dbReference type="PANTHER" id="PTHR31321:SF87">
    <property type="entry name" value="PECTINESTERASE 63-RELATED"/>
    <property type="match status" value="1"/>
</dbReference>
<dbReference type="PROSITE" id="PS00503">
    <property type="entry name" value="PECTINESTERASE_2"/>
    <property type="match status" value="1"/>
</dbReference>
<keyword evidence="6" id="KW-0964">Secreted</keyword>
<evidence type="ECO:0000259" key="13">
    <source>
        <dbReference type="Pfam" id="PF01095"/>
    </source>
</evidence>
<keyword evidence="8 12" id="KW-0378">Hydrolase</keyword>
<organism evidence="14 15">
    <name type="scientific">Cinchona calisaya</name>
    <dbReference type="NCBI Taxonomy" id="153742"/>
    <lineage>
        <taxon>Eukaryota</taxon>
        <taxon>Viridiplantae</taxon>
        <taxon>Streptophyta</taxon>
        <taxon>Embryophyta</taxon>
        <taxon>Tracheophyta</taxon>
        <taxon>Spermatophyta</taxon>
        <taxon>Magnoliopsida</taxon>
        <taxon>eudicotyledons</taxon>
        <taxon>Gunneridae</taxon>
        <taxon>Pentapetalae</taxon>
        <taxon>asterids</taxon>
        <taxon>lamiids</taxon>
        <taxon>Gentianales</taxon>
        <taxon>Rubiaceae</taxon>
        <taxon>Cinchonoideae</taxon>
        <taxon>Cinchoneae</taxon>
        <taxon>Cinchona</taxon>
    </lineage>
</organism>
<dbReference type="InterPro" id="IPR011050">
    <property type="entry name" value="Pectin_lyase_fold/virulence"/>
</dbReference>
<dbReference type="PANTHER" id="PTHR31321">
    <property type="entry name" value="ACYL-COA THIOESTER HYDROLASE YBHC-RELATED"/>
    <property type="match status" value="1"/>
</dbReference>
<proteinExistence type="inferred from homology"/>
<protein>
    <recommendedName>
        <fullName evidence="4 12">Pectinesterase</fullName>
        <ecNumber evidence="4 12">3.1.1.11</ecNumber>
    </recommendedName>
</protein>
<dbReference type="GO" id="GO:0030599">
    <property type="term" value="F:pectinesterase activity"/>
    <property type="evidence" value="ECO:0007669"/>
    <property type="project" value="UniProtKB-UniRule"/>
</dbReference>
<comment type="similarity">
    <text evidence="3">Belongs to the pectinesterase family.</text>
</comment>
<evidence type="ECO:0000256" key="1">
    <source>
        <dbReference type="ARBA" id="ARBA00004191"/>
    </source>
</evidence>
<comment type="pathway">
    <text evidence="2 12">Glycan metabolism; pectin degradation; 2-dehydro-3-deoxy-D-gluconate from pectin: step 1/5.</text>
</comment>
<dbReference type="Pfam" id="PF01095">
    <property type="entry name" value="Pectinesterase"/>
    <property type="match status" value="1"/>
</dbReference>
<evidence type="ECO:0000256" key="8">
    <source>
        <dbReference type="ARBA" id="ARBA00022801"/>
    </source>
</evidence>
<sequence>MTNNIVLIIFSILFFIPLVLADDNAPVPADKSQLNRWFRQNVQPLASRKGTLDATLVTAEANPKTIKVRVDGSGNFKTITDAIKSIPDGNTNRVIILLGPGNYTEKIKIERTKPFVTFYGDPKNMPVIVYGGTAAQFGTVDSASLIVESDYFSAVNVIIANSAPRPDGKKSGAQAVALRIGGDKASFYNCKLYGFQDTLCDDKGLHFFKDCYIEGTIDFIFGDAKSLYLNTELHVIPGDQLALITAQARKSESSDTGFSFVHCTITGTGGIAYLGRSWMPDAKVVYAYTYMSDVVQPKGWSDNLKPETANTVFFGEYACSGAGAKLDGRVNFTKKLTDAGAKPFLSLGFIKASYWLLPPTQI</sequence>
<keyword evidence="15" id="KW-1185">Reference proteome</keyword>
<dbReference type="GO" id="GO:0045490">
    <property type="term" value="P:pectin catabolic process"/>
    <property type="evidence" value="ECO:0007669"/>
    <property type="project" value="UniProtKB-UniRule"/>
</dbReference>
<feature type="active site" evidence="11">
    <location>
        <position position="218"/>
    </location>
</feature>
<dbReference type="EC" id="3.1.1.11" evidence="4 12"/>
<comment type="catalytic activity">
    <reaction evidence="10 12">
        <text>[(1-&gt;4)-alpha-D-galacturonosyl methyl ester](n) + n H2O = [(1-&gt;4)-alpha-D-galacturonosyl](n) + n methanol + n H(+)</text>
        <dbReference type="Rhea" id="RHEA:22380"/>
        <dbReference type="Rhea" id="RHEA-COMP:14570"/>
        <dbReference type="Rhea" id="RHEA-COMP:14573"/>
        <dbReference type="ChEBI" id="CHEBI:15377"/>
        <dbReference type="ChEBI" id="CHEBI:15378"/>
        <dbReference type="ChEBI" id="CHEBI:17790"/>
        <dbReference type="ChEBI" id="CHEBI:140522"/>
        <dbReference type="ChEBI" id="CHEBI:140523"/>
        <dbReference type="EC" id="3.1.1.11"/>
    </reaction>
</comment>
<dbReference type="EMBL" id="JBJUIK010000008">
    <property type="protein sequence ID" value="KAL3521357.1"/>
    <property type="molecule type" value="Genomic_DNA"/>
</dbReference>
<dbReference type="GO" id="GO:0042545">
    <property type="term" value="P:cell wall modification"/>
    <property type="evidence" value="ECO:0007669"/>
    <property type="project" value="UniProtKB-UniRule"/>
</dbReference>
<evidence type="ECO:0000313" key="15">
    <source>
        <dbReference type="Proteomes" id="UP001630127"/>
    </source>
</evidence>
<evidence type="ECO:0000256" key="11">
    <source>
        <dbReference type="PROSITE-ProRule" id="PRU10040"/>
    </source>
</evidence>
<evidence type="ECO:0000256" key="5">
    <source>
        <dbReference type="ARBA" id="ARBA00022512"/>
    </source>
</evidence>
<reference evidence="14 15" key="1">
    <citation type="submission" date="2024-11" db="EMBL/GenBank/DDBJ databases">
        <title>A near-complete genome assembly of Cinchona calisaya.</title>
        <authorList>
            <person name="Lian D.C."/>
            <person name="Zhao X.W."/>
            <person name="Wei L."/>
        </authorList>
    </citation>
    <scope>NUCLEOTIDE SEQUENCE [LARGE SCALE GENOMIC DNA]</scope>
    <source>
        <tissue evidence="14">Nenye</tissue>
    </source>
</reference>
<evidence type="ECO:0000313" key="14">
    <source>
        <dbReference type="EMBL" id="KAL3521357.1"/>
    </source>
</evidence>
<dbReference type="InterPro" id="IPR000070">
    <property type="entry name" value="Pectinesterase_cat"/>
</dbReference>
<evidence type="ECO:0000256" key="2">
    <source>
        <dbReference type="ARBA" id="ARBA00005184"/>
    </source>
</evidence>
<evidence type="ECO:0000256" key="3">
    <source>
        <dbReference type="ARBA" id="ARBA00008891"/>
    </source>
</evidence>
<evidence type="ECO:0000256" key="6">
    <source>
        <dbReference type="ARBA" id="ARBA00022525"/>
    </source>
</evidence>
<dbReference type="FunFam" id="2.160.20.10:FF:000008">
    <property type="entry name" value="Pectinesterase"/>
    <property type="match status" value="1"/>
</dbReference>
<dbReference type="AlphaFoldDB" id="A0ABD2ZT58"/>
<dbReference type="InterPro" id="IPR033131">
    <property type="entry name" value="Pectinesterase_Asp_AS"/>
</dbReference>
<keyword evidence="9 12" id="KW-0063">Aspartyl esterase</keyword>
<keyword evidence="7 12" id="KW-0732">Signal</keyword>
<evidence type="ECO:0000256" key="7">
    <source>
        <dbReference type="ARBA" id="ARBA00022729"/>
    </source>
</evidence>
<evidence type="ECO:0000256" key="10">
    <source>
        <dbReference type="ARBA" id="ARBA00047928"/>
    </source>
</evidence>
<dbReference type="SUPFAM" id="SSF51126">
    <property type="entry name" value="Pectin lyase-like"/>
    <property type="match status" value="1"/>
</dbReference>
<evidence type="ECO:0000256" key="12">
    <source>
        <dbReference type="RuleBase" id="RU000589"/>
    </source>
</evidence>
<feature type="signal peptide" evidence="12">
    <location>
        <begin position="1"/>
        <end position="21"/>
    </location>
</feature>
<comment type="subcellular location">
    <subcellularLocation>
        <location evidence="1">Secreted</location>
        <location evidence="1">Cell wall</location>
    </subcellularLocation>
</comment>